<evidence type="ECO:0000313" key="2">
    <source>
        <dbReference type="Proteomes" id="UP000287033"/>
    </source>
</evidence>
<name>A0A401SR29_CHIPU</name>
<dbReference type="EMBL" id="BEZZ01000464">
    <property type="protein sequence ID" value="GCC32826.1"/>
    <property type="molecule type" value="Genomic_DNA"/>
</dbReference>
<organism evidence="1 2">
    <name type="scientific">Chiloscyllium punctatum</name>
    <name type="common">Brownbanded bambooshark</name>
    <name type="synonym">Hemiscyllium punctatum</name>
    <dbReference type="NCBI Taxonomy" id="137246"/>
    <lineage>
        <taxon>Eukaryota</taxon>
        <taxon>Metazoa</taxon>
        <taxon>Chordata</taxon>
        <taxon>Craniata</taxon>
        <taxon>Vertebrata</taxon>
        <taxon>Chondrichthyes</taxon>
        <taxon>Elasmobranchii</taxon>
        <taxon>Galeomorphii</taxon>
        <taxon>Galeoidea</taxon>
        <taxon>Orectolobiformes</taxon>
        <taxon>Hemiscylliidae</taxon>
        <taxon>Chiloscyllium</taxon>
    </lineage>
</organism>
<protein>
    <submittedName>
        <fullName evidence="1">Uncharacterized protein</fullName>
    </submittedName>
</protein>
<accession>A0A401SR29</accession>
<dbReference type="Proteomes" id="UP000287033">
    <property type="component" value="Unassembled WGS sequence"/>
</dbReference>
<gene>
    <name evidence="1" type="ORF">chiPu_0011290</name>
</gene>
<evidence type="ECO:0000313" key="1">
    <source>
        <dbReference type="EMBL" id="GCC32826.1"/>
    </source>
</evidence>
<sequence>MEKSSRTAVLTAEPDSYQQHLFRGLVGEKRQLRNPNFYSAAKLKSGFVYTSDQEINLHPLEIPDIPSGLVPQGENCSFTLGNWYKP</sequence>
<reference evidence="1 2" key="1">
    <citation type="journal article" date="2018" name="Nat. Ecol. Evol.">
        <title>Shark genomes provide insights into elasmobranch evolution and the origin of vertebrates.</title>
        <authorList>
            <person name="Hara Y"/>
            <person name="Yamaguchi K"/>
            <person name="Onimaru K"/>
            <person name="Kadota M"/>
            <person name="Koyanagi M"/>
            <person name="Keeley SD"/>
            <person name="Tatsumi K"/>
            <person name="Tanaka K"/>
            <person name="Motone F"/>
            <person name="Kageyama Y"/>
            <person name="Nozu R"/>
            <person name="Adachi N"/>
            <person name="Nishimura O"/>
            <person name="Nakagawa R"/>
            <person name="Tanegashima C"/>
            <person name="Kiyatake I"/>
            <person name="Matsumoto R"/>
            <person name="Murakumo K"/>
            <person name="Nishida K"/>
            <person name="Terakita A"/>
            <person name="Kuratani S"/>
            <person name="Sato K"/>
            <person name="Hyodo S Kuraku.S."/>
        </authorList>
    </citation>
    <scope>NUCLEOTIDE SEQUENCE [LARGE SCALE GENOMIC DNA]</scope>
</reference>
<dbReference type="AlphaFoldDB" id="A0A401SR29"/>
<comment type="caution">
    <text evidence="1">The sequence shown here is derived from an EMBL/GenBank/DDBJ whole genome shotgun (WGS) entry which is preliminary data.</text>
</comment>
<proteinExistence type="predicted"/>
<keyword evidence="2" id="KW-1185">Reference proteome</keyword>